<dbReference type="AlphaFoldDB" id="E2PV04"/>
<dbReference type="InterPro" id="IPR050229">
    <property type="entry name" value="GlpE_sulfurtransferase"/>
</dbReference>
<feature type="region of interest" description="Disordered" evidence="1">
    <location>
        <begin position="1"/>
        <end position="66"/>
    </location>
</feature>
<reference evidence="3 4" key="1">
    <citation type="journal article" date="2010" name="Genome Biol. Evol.">
        <title>The sequence of a 1.8-mb bacterial linear plasmid reveals a rich evolutionary reservoir of secondary metabolic pathways.</title>
        <authorList>
            <person name="Medema M.H."/>
            <person name="Trefzer A."/>
            <person name="Kovalchuk A."/>
            <person name="van den Berg M."/>
            <person name="Mueller U."/>
            <person name="Heijne W."/>
            <person name="Wu L."/>
            <person name="Alam M.T."/>
            <person name="Ronning C.M."/>
            <person name="Nierman W.C."/>
            <person name="Bovenberg R.A.L."/>
            <person name="Breitling R."/>
            <person name="Takano E."/>
        </authorList>
    </citation>
    <scope>NUCLEOTIDE SEQUENCE [LARGE SCALE GENOMIC DNA]</scope>
    <source>
        <strain evidence="4">ATCC 27064 / DSM 738 / JCM 4710 / NBRC 13307 / NCIMB 12785 / NRRL 3585 / VKM Ac-602</strain>
    </source>
</reference>
<evidence type="ECO:0000256" key="1">
    <source>
        <dbReference type="SAM" id="MobiDB-lite"/>
    </source>
</evidence>
<keyword evidence="3" id="KW-0808">Transferase</keyword>
<name>E2PV04_STRCL</name>
<dbReference type="EMBL" id="CM000913">
    <property type="protein sequence ID" value="EFG09901.1"/>
    <property type="molecule type" value="Genomic_DNA"/>
</dbReference>
<dbReference type="Proteomes" id="UP000002357">
    <property type="component" value="Chromosome"/>
</dbReference>
<evidence type="ECO:0000259" key="2">
    <source>
        <dbReference type="PROSITE" id="PS50206"/>
    </source>
</evidence>
<dbReference type="InterPro" id="IPR036873">
    <property type="entry name" value="Rhodanese-like_dom_sf"/>
</dbReference>
<gene>
    <name evidence="3" type="ORF">SCLAV_4828</name>
</gene>
<evidence type="ECO:0000313" key="3">
    <source>
        <dbReference type="EMBL" id="EFG09901.1"/>
    </source>
</evidence>
<dbReference type="eggNOG" id="COG0607">
    <property type="taxonomic scope" value="Bacteria"/>
</dbReference>
<protein>
    <submittedName>
        <fullName evidence="3">Rhodanese-related sulfurtransferase</fullName>
    </submittedName>
</protein>
<feature type="compositionally biased region" description="Basic residues" evidence="1">
    <location>
        <begin position="19"/>
        <end position="30"/>
    </location>
</feature>
<organism evidence="3 4">
    <name type="scientific">Streptomyces clavuligerus</name>
    <dbReference type="NCBI Taxonomy" id="1901"/>
    <lineage>
        <taxon>Bacteria</taxon>
        <taxon>Bacillati</taxon>
        <taxon>Actinomycetota</taxon>
        <taxon>Actinomycetes</taxon>
        <taxon>Kitasatosporales</taxon>
        <taxon>Streptomycetaceae</taxon>
        <taxon>Streptomyces</taxon>
    </lineage>
</organism>
<dbReference type="STRING" id="1901.BB341_04775"/>
<dbReference type="PANTHER" id="PTHR43031:SF1">
    <property type="entry name" value="PYRIDINE NUCLEOTIDE-DISULPHIDE OXIDOREDUCTASE"/>
    <property type="match status" value="1"/>
</dbReference>
<feature type="domain" description="Rhodanese" evidence="2">
    <location>
        <begin position="101"/>
        <end position="191"/>
    </location>
</feature>
<dbReference type="PROSITE" id="PS50206">
    <property type="entry name" value="RHODANESE_3"/>
    <property type="match status" value="1"/>
</dbReference>
<dbReference type="Pfam" id="PF00581">
    <property type="entry name" value="Rhodanese"/>
    <property type="match status" value="1"/>
</dbReference>
<sequence length="213" mass="21951">MPSVRRSRTVDSGPDSNRAGRRAGSRKVRRPGGGAPPRTSSGRAARPGLPERHPVTTTAPNPVLRGGLATPAEAAAHFRASLRFHADVSDVATALAAGDGGGAGFVLLDSRSPDSWEQGHIPGAVHLPTALIPERAGELLDPSVPVVTYCWGPGCNGATRAALALAGLGYRVKEMLGGFEYWVREGFGYETGQGPARRAADPLTAPVAGVCGC</sequence>
<proteinExistence type="predicted"/>
<dbReference type="GO" id="GO:0016740">
    <property type="term" value="F:transferase activity"/>
    <property type="evidence" value="ECO:0007669"/>
    <property type="project" value="UniProtKB-KW"/>
</dbReference>
<dbReference type="SMART" id="SM00450">
    <property type="entry name" value="RHOD"/>
    <property type="match status" value="1"/>
</dbReference>
<dbReference type="InterPro" id="IPR001763">
    <property type="entry name" value="Rhodanese-like_dom"/>
</dbReference>
<dbReference type="SUPFAM" id="SSF52821">
    <property type="entry name" value="Rhodanese/Cell cycle control phosphatase"/>
    <property type="match status" value="1"/>
</dbReference>
<evidence type="ECO:0000313" key="4">
    <source>
        <dbReference type="Proteomes" id="UP000002357"/>
    </source>
</evidence>
<dbReference type="PANTHER" id="PTHR43031">
    <property type="entry name" value="FAD-DEPENDENT OXIDOREDUCTASE"/>
    <property type="match status" value="1"/>
</dbReference>
<keyword evidence="4" id="KW-1185">Reference proteome</keyword>
<accession>E2PV04</accession>
<dbReference type="Gene3D" id="3.40.250.10">
    <property type="entry name" value="Rhodanese-like domain"/>
    <property type="match status" value="1"/>
</dbReference>